<reference evidence="1 2" key="1">
    <citation type="journal article" date="2018" name="Aquat. Microb. Ecol.">
        <title>Gammaproteobacterial methanotrophs dominate.</title>
        <authorList>
            <person name="Rissanen A.J."/>
            <person name="Saarenheimo J."/>
            <person name="Tiirola M."/>
            <person name="Peura S."/>
            <person name="Aalto S.L."/>
            <person name="Karvinen A."/>
            <person name="Nykanen H."/>
        </authorList>
    </citation>
    <scope>NUCLEOTIDE SEQUENCE [LARGE SCALE GENOMIC DNA]</scope>
    <source>
        <strain evidence="1">AMbin10</strain>
    </source>
</reference>
<accession>A0A2W4R285</accession>
<name>A0A2W4R285_9GAMM</name>
<proteinExistence type="predicted"/>
<protein>
    <submittedName>
        <fullName evidence="1">Uncharacterized protein</fullName>
    </submittedName>
</protein>
<dbReference type="AlphaFoldDB" id="A0A2W4R285"/>
<dbReference type="EMBL" id="QJPH01000324">
    <property type="protein sequence ID" value="PZN78132.1"/>
    <property type="molecule type" value="Genomic_DNA"/>
</dbReference>
<organism evidence="1 2">
    <name type="scientific">Candidatus Methylumidiphilus alinenensis</name>
    <dbReference type="NCBI Taxonomy" id="2202197"/>
    <lineage>
        <taxon>Bacteria</taxon>
        <taxon>Pseudomonadati</taxon>
        <taxon>Pseudomonadota</taxon>
        <taxon>Gammaproteobacteria</taxon>
        <taxon>Methylococcales</taxon>
        <taxon>Candidatus Methylumidiphilus</taxon>
    </lineage>
</organism>
<sequence length="68" mass="7692">MIVVRHSGRDAGIQSQRCEAYRAYKIKHLCNRQITVHGLDFGIHAEMTDFPAWLDTNDENSSLGTSTK</sequence>
<evidence type="ECO:0000313" key="1">
    <source>
        <dbReference type="EMBL" id="PZN78132.1"/>
    </source>
</evidence>
<evidence type="ECO:0000313" key="2">
    <source>
        <dbReference type="Proteomes" id="UP000249396"/>
    </source>
</evidence>
<comment type="caution">
    <text evidence="1">The sequence shown here is derived from an EMBL/GenBank/DDBJ whole genome shotgun (WGS) entry which is preliminary data.</text>
</comment>
<gene>
    <name evidence="1" type="ORF">DM484_13410</name>
</gene>
<dbReference type="Proteomes" id="UP000249396">
    <property type="component" value="Unassembled WGS sequence"/>
</dbReference>